<evidence type="ECO:0000256" key="1">
    <source>
        <dbReference type="SAM" id="SignalP"/>
    </source>
</evidence>
<dbReference type="PANTHER" id="PTHR19328:SF13">
    <property type="entry name" value="HIPL1 PROTEIN"/>
    <property type="match status" value="1"/>
</dbReference>
<gene>
    <name evidence="3" type="ORF">SAMN06893097_105372</name>
</gene>
<dbReference type="Gene3D" id="2.60.40.10">
    <property type="entry name" value="Immunoglobulins"/>
    <property type="match status" value="1"/>
</dbReference>
<dbReference type="RefSeq" id="WP_097206979.1">
    <property type="nucleotide sequence ID" value="NZ_JACHXB010000001.1"/>
</dbReference>
<evidence type="ECO:0000313" key="3">
    <source>
        <dbReference type="EMBL" id="SNX97029.1"/>
    </source>
</evidence>
<dbReference type="InterPro" id="IPR000601">
    <property type="entry name" value="PKD_dom"/>
</dbReference>
<dbReference type="OrthoDB" id="159306at2"/>
<dbReference type="SUPFAM" id="SSF50952">
    <property type="entry name" value="Soluble quinoprotein glucose dehydrogenase"/>
    <property type="match status" value="1"/>
</dbReference>
<dbReference type="CDD" id="cd00146">
    <property type="entry name" value="PKD"/>
    <property type="match status" value="1"/>
</dbReference>
<dbReference type="InterPro" id="IPR011042">
    <property type="entry name" value="6-blade_b-propeller_TolB-like"/>
</dbReference>
<dbReference type="PANTHER" id="PTHR19328">
    <property type="entry name" value="HEDGEHOG-INTERACTING PROTEIN"/>
    <property type="match status" value="1"/>
</dbReference>
<dbReference type="InterPro" id="IPR012938">
    <property type="entry name" value="Glc/Sorbosone_DH"/>
</dbReference>
<dbReference type="Pfam" id="PF18911">
    <property type="entry name" value="PKD_4"/>
    <property type="match status" value="1"/>
</dbReference>
<dbReference type="Gene3D" id="2.120.10.30">
    <property type="entry name" value="TolB, C-terminal domain"/>
    <property type="match status" value="1"/>
</dbReference>
<name>A0A285ED35_9ACTN</name>
<dbReference type="SMART" id="SM00089">
    <property type="entry name" value="PKD"/>
    <property type="match status" value="1"/>
</dbReference>
<evidence type="ECO:0000313" key="4">
    <source>
        <dbReference type="Proteomes" id="UP000219514"/>
    </source>
</evidence>
<dbReference type="InterPro" id="IPR011041">
    <property type="entry name" value="Quinoprot_gluc/sorb_DH_b-prop"/>
</dbReference>
<dbReference type="PROSITE" id="PS50093">
    <property type="entry name" value="PKD"/>
    <property type="match status" value="1"/>
</dbReference>
<reference evidence="3 4" key="1">
    <citation type="submission" date="2017-09" db="EMBL/GenBank/DDBJ databases">
        <authorList>
            <person name="Ehlers B."/>
            <person name="Leendertz F.H."/>
        </authorList>
    </citation>
    <scope>NUCLEOTIDE SEQUENCE [LARGE SCALE GENOMIC DNA]</scope>
    <source>
        <strain evidence="3 4">DSM 46844</strain>
    </source>
</reference>
<protein>
    <submittedName>
        <fullName evidence="3">Glucose/arabinose dehydrogenase, beta-propeller fold</fullName>
    </submittedName>
</protein>
<keyword evidence="1" id="KW-0732">Signal</keyword>
<dbReference type="InterPro" id="IPR013783">
    <property type="entry name" value="Ig-like_fold"/>
</dbReference>
<feature type="domain" description="PKD" evidence="2">
    <location>
        <begin position="438"/>
        <end position="490"/>
    </location>
</feature>
<dbReference type="AlphaFoldDB" id="A0A285ED35"/>
<sequence>MTRPLPRAARWPTALRICAVVALAPALAVATAPPAGAEPPAAAGPALVPGFVVQELPSGQDELLTDFAFLPDGSYVTTGKNGRVAWVSAAGEARTLAELPVLTRNDLGLVAVAVAPDAGTLYTGRALDVDGQWTLRLSAWTLVGGPQPTALADERVVLELPASSEAHGLTGVVAAPDGTLWVTIGDSSGYVGADPLALRALDLSTGYGKLLHVLPDGGGVPDNPFYDPADPGAWQSRVYASGFRSPFRLDLDPVTGAPVVGDVGWTAWEEVDVVRPGAVYGWPCWEGDGPTPGYAELPGCQGVPNTPPLWAYPHGPQGSSITGGFVYTGTAYPPEYQGAYFFGDYSAQRVYTLRHDAAGQLVRLPEADGFAAELGAPVAFAPHPVDGDVVWADIRGSSLARLVYAPGNRPPMARATATVDATTRTVAFDGGASADLDGDPLTHRWDLGDGAVAEGAQVVHAYEGTGTEPVTATLTVTDPGGGQDTATVTVVPGNSPPQLTLTAPLTDRRWTPGELVQASATAVDAEDGPLTVRWSELLVHCSGGLCHEHPGETFEGPEYARPFVDHGEGTRMEVAVTATDSVGVTAREVFVLQQQAAV</sequence>
<accession>A0A285ED35</accession>
<dbReference type="InterPro" id="IPR022409">
    <property type="entry name" value="PKD/Chitinase_dom"/>
</dbReference>
<dbReference type="InterPro" id="IPR035986">
    <property type="entry name" value="PKD_dom_sf"/>
</dbReference>
<feature type="chain" id="PRO_5013148615" evidence="1">
    <location>
        <begin position="38"/>
        <end position="598"/>
    </location>
</feature>
<dbReference type="GO" id="GO:0005975">
    <property type="term" value="P:carbohydrate metabolic process"/>
    <property type="evidence" value="ECO:0007669"/>
    <property type="project" value="UniProtKB-ARBA"/>
</dbReference>
<dbReference type="Proteomes" id="UP000219514">
    <property type="component" value="Unassembled WGS sequence"/>
</dbReference>
<feature type="signal peptide" evidence="1">
    <location>
        <begin position="1"/>
        <end position="37"/>
    </location>
</feature>
<organism evidence="3 4">
    <name type="scientific">Geodermatophilus sabuli</name>
    <dbReference type="NCBI Taxonomy" id="1564158"/>
    <lineage>
        <taxon>Bacteria</taxon>
        <taxon>Bacillati</taxon>
        <taxon>Actinomycetota</taxon>
        <taxon>Actinomycetes</taxon>
        <taxon>Geodermatophilales</taxon>
        <taxon>Geodermatophilaceae</taxon>
        <taxon>Geodermatophilus</taxon>
    </lineage>
</organism>
<dbReference type="EMBL" id="OBDO01000005">
    <property type="protein sequence ID" value="SNX97029.1"/>
    <property type="molecule type" value="Genomic_DNA"/>
</dbReference>
<evidence type="ECO:0000259" key="2">
    <source>
        <dbReference type="PROSITE" id="PS50093"/>
    </source>
</evidence>
<keyword evidence="4" id="KW-1185">Reference proteome</keyword>
<dbReference type="Pfam" id="PF07995">
    <property type="entry name" value="GSDH"/>
    <property type="match status" value="1"/>
</dbReference>
<dbReference type="SUPFAM" id="SSF49299">
    <property type="entry name" value="PKD domain"/>
    <property type="match status" value="1"/>
</dbReference>
<proteinExistence type="predicted"/>